<keyword evidence="5" id="KW-1185">Reference proteome</keyword>
<gene>
    <name evidence="4" type="ORF">SAMN06296020_11182</name>
</gene>
<feature type="domain" description="Serpin" evidence="3">
    <location>
        <begin position="59"/>
        <end position="420"/>
    </location>
</feature>
<dbReference type="Gene3D" id="2.30.39.10">
    <property type="entry name" value="Alpha-1-antitrypsin, domain 1"/>
    <property type="match status" value="1"/>
</dbReference>
<evidence type="ECO:0000313" key="4">
    <source>
        <dbReference type="EMBL" id="SMP63993.1"/>
    </source>
</evidence>
<dbReference type="InterPro" id="IPR036186">
    <property type="entry name" value="Serpin_sf"/>
</dbReference>
<dbReference type="CDD" id="cd19588">
    <property type="entry name" value="serpin_miropin-like"/>
    <property type="match status" value="1"/>
</dbReference>
<sequence length="422" mass="47959">MKYGKRRLGLIILAAVLLFSLAGCTDEADGAGMNIPEPDQEILDAFDVVLANTSNEFGFELYRNLVTLEDNIMISPTSIYTALAMTINGAGGETFEAMADMLGMESEALEKFNRNNLARLYKLQEADPDVIINIANSLWMKEGEAFDQDFVDRNQRYYNASAKALDFGAEASVDVINSWVNDRTDGLIEDIVEYPIDPNTILFLINAVYFQGDWTDPFNTDLTSNDFFNGPEGEIPDVPFMNRNDEFDYLEKEGAFQAVRLPYGESERLAMVVFLPDENSSLLELAADLNMENWNQWREEFQTYQGHLRLPRFSMEYEEKLNDVLKLMGMKVAFDPAKSDFYGMVTRNEGPRLYISEVKHKSFIDVDEKGTEAAAVTSVEIRVESAMIDFFEMNVNRPFFFMIHDRETNEVLFTGSVVDPTQ</sequence>
<dbReference type="Proteomes" id="UP001158066">
    <property type="component" value="Unassembled WGS sequence"/>
</dbReference>
<reference evidence="4" key="1">
    <citation type="submission" date="2017-05" db="EMBL/GenBank/DDBJ databases">
        <authorList>
            <person name="Varghese N."/>
            <person name="Submissions S."/>
        </authorList>
    </citation>
    <scope>NUCLEOTIDE SEQUENCE</scope>
    <source>
        <strain evidence="4">Su22</strain>
    </source>
</reference>
<comment type="similarity">
    <text evidence="1">Belongs to the serpin family.</text>
</comment>
<organism evidence="4 5">
    <name type="scientific">Anoxynatronum buryatiense</name>
    <dbReference type="NCBI Taxonomy" id="489973"/>
    <lineage>
        <taxon>Bacteria</taxon>
        <taxon>Bacillati</taxon>
        <taxon>Bacillota</taxon>
        <taxon>Clostridia</taxon>
        <taxon>Eubacteriales</taxon>
        <taxon>Clostridiaceae</taxon>
        <taxon>Anoxynatronum</taxon>
    </lineage>
</organism>
<dbReference type="InterPro" id="IPR042185">
    <property type="entry name" value="Serpin_sf_2"/>
</dbReference>
<evidence type="ECO:0000256" key="1">
    <source>
        <dbReference type="RuleBase" id="RU000411"/>
    </source>
</evidence>
<dbReference type="GO" id="GO:0005615">
    <property type="term" value="C:extracellular space"/>
    <property type="evidence" value="ECO:0007669"/>
    <property type="project" value="InterPro"/>
</dbReference>
<dbReference type="AlphaFoldDB" id="A0AA45WXD6"/>
<dbReference type="GO" id="GO:0004867">
    <property type="term" value="F:serine-type endopeptidase inhibitor activity"/>
    <property type="evidence" value="ECO:0007669"/>
    <property type="project" value="InterPro"/>
</dbReference>
<comment type="caution">
    <text evidence="4">The sequence shown here is derived from an EMBL/GenBank/DDBJ whole genome shotgun (WGS) entry which is preliminary data.</text>
</comment>
<dbReference type="Pfam" id="PF00079">
    <property type="entry name" value="Serpin"/>
    <property type="match status" value="1"/>
</dbReference>
<dbReference type="Gene3D" id="3.30.497.10">
    <property type="entry name" value="Antithrombin, subunit I, domain 2"/>
    <property type="match status" value="1"/>
</dbReference>
<dbReference type="InterPro" id="IPR023795">
    <property type="entry name" value="Serpin_CS"/>
</dbReference>
<accession>A0AA45WXD6</accession>
<proteinExistence type="inferred from homology"/>
<protein>
    <submittedName>
        <fullName evidence="4">Serpin B</fullName>
    </submittedName>
</protein>
<dbReference type="EMBL" id="FXUF01000011">
    <property type="protein sequence ID" value="SMP63993.1"/>
    <property type="molecule type" value="Genomic_DNA"/>
</dbReference>
<dbReference type="PANTHER" id="PTHR11461">
    <property type="entry name" value="SERINE PROTEASE INHIBITOR, SERPIN"/>
    <property type="match status" value="1"/>
</dbReference>
<dbReference type="PROSITE" id="PS51257">
    <property type="entry name" value="PROKAR_LIPOPROTEIN"/>
    <property type="match status" value="1"/>
</dbReference>
<dbReference type="InterPro" id="IPR042178">
    <property type="entry name" value="Serpin_sf_1"/>
</dbReference>
<dbReference type="InterPro" id="IPR023796">
    <property type="entry name" value="Serpin_dom"/>
</dbReference>
<feature type="signal peptide" evidence="2">
    <location>
        <begin position="1"/>
        <end position="22"/>
    </location>
</feature>
<name>A0AA45WXD6_9CLOT</name>
<evidence type="ECO:0000259" key="3">
    <source>
        <dbReference type="SMART" id="SM00093"/>
    </source>
</evidence>
<keyword evidence="2" id="KW-0732">Signal</keyword>
<dbReference type="RefSeq" id="WP_283409997.1">
    <property type="nucleotide sequence ID" value="NZ_FXUF01000011.1"/>
</dbReference>
<dbReference type="InterPro" id="IPR000215">
    <property type="entry name" value="Serpin_fam"/>
</dbReference>
<dbReference type="PROSITE" id="PS00284">
    <property type="entry name" value="SERPIN"/>
    <property type="match status" value="1"/>
</dbReference>
<dbReference type="SMART" id="SM00093">
    <property type="entry name" value="SERPIN"/>
    <property type="match status" value="1"/>
</dbReference>
<evidence type="ECO:0000256" key="2">
    <source>
        <dbReference type="SAM" id="SignalP"/>
    </source>
</evidence>
<dbReference type="PANTHER" id="PTHR11461:SF211">
    <property type="entry name" value="GH10112P-RELATED"/>
    <property type="match status" value="1"/>
</dbReference>
<dbReference type="SUPFAM" id="SSF56574">
    <property type="entry name" value="Serpins"/>
    <property type="match status" value="1"/>
</dbReference>
<evidence type="ECO:0000313" key="5">
    <source>
        <dbReference type="Proteomes" id="UP001158066"/>
    </source>
</evidence>
<feature type="chain" id="PRO_5041303726" evidence="2">
    <location>
        <begin position="23"/>
        <end position="422"/>
    </location>
</feature>